<proteinExistence type="predicted"/>
<evidence type="ECO:0000313" key="1">
    <source>
        <dbReference type="EMBL" id="CAB4925645.1"/>
    </source>
</evidence>
<organism evidence="1">
    <name type="scientific">freshwater metagenome</name>
    <dbReference type="NCBI Taxonomy" id="449393"/>
    <lineage>
        <taxon>unclassified sequences</taxon>
        <taxon>metagenomes</taxon>
        <taxon>ecological metagenomes</taxon>
    </lineage>
</organism>
<sequence>MICRIAVAIGISGPVQGVGNQHGAAFAAEDLECIQRRFRRHPGDNIEVRQISRGVVRPCVRFTARDTKSSRTTCHVRAVSFAIQWVVIGPGFIEAGVVVAREVVAACDLVGFGIVGCDTTFFGCKRSLVIKWRARSAEISVGVVDAGIDDADGHAFARTARIGPSRRSAGEVQVRAVTEALRGHAVHSVNSRQIAECTQF</sequence>
<name>A0A6J7I4A7_9ZZZZ</name>
<dbReference type="EMBL" id="CAFBMR010000095">
    <property type="protein sequence ID" value="CAB4925645.1"/>
    <property type="molecule type" value="Genomic_DNA"/>
</dbReference>
<reference evidence="1" key="1">
    <citation type="submission" date="2020-05" db="EMBL/GenBank/DDBJ databases">
        <authorList>
            <person name="Chiriac C."/>
            <person name="Salcher M."/>
            <person name="Ghai R."/>
            <person name="Kavagutti S V."/>
        </authorList>
    </citation>
    <scope>NUCLEOTIDE SEQUENCE</scope>
</reference>
<gene>
    <name evidence="1" type="ORF">UFOPK3610_01661</name>
</gene>
<accession>A0A6J7I4A7</accession>
<dbReference type="AlphaFoldDB" id="A0A6J7I4A7"/>
<protein>
    <submittedName>
        <fullName evidence="1">Unannotated protein</fullName>
    </submittedName>
</protein>